<evidence type="ECO:0000313" key="2">
    <source>
        <dbReference type="EMBL" id="KKK81924.1"/>
    </source>
</evidence>
<keyword evidence="1" id="KW-1133">Transmembrane helix</keyword>
<evidence type="ECO:0000256" key="1">
    <source>
        <dbReference type="SAM" id="Phobius"/>
    </source>
</evidence>
<name>A0A0F9AU33_9ZZZZ</name>
<feature type="transmembrane region" description="Helical" evidence="1">
    <location>
        <begin position="12"/>
        <end position="32"/>
    </location>
</feature>
<dbReference type="EMBL" id="LAZR01052905">
    <property type="protein sequence ID" value="KKK81924.1"/>
    <property type="molecule type" value="Genomic_DNA"/>
</dbReference>
<keyword evidence="1" id="KW-0472">Membrane</keyword>
<dbReference type="AlphaFoldDB" id="A0A0F9AU33"/>
<protein>
    <submittedName>
        <fullName evidence="2">Uncharacterized protein</fullName>
    </submittedName>
</protein>
<organism evidence="2">
    <name type="scientific">marine sediment metagenome</name>
    <dbReference type="NCBI Taxonomy" id="412755"/>
    <lineage>
        <taxon>unclassified sequences</taxon>
        <taxon>metagenomes</taxon>
        <taxon>ecological metagenomes</taxon>
    </lineage>
</organism>
<reference evidence="2" key="1">
    <citation type="journal article" date="2015" name="Nature">
        <title>Complex archaea that bridge the gap between prokaryotes and eukaryotes.</title>
        <authorList>
            <person name="Spang A."/>
            <person name="Saw J.H."/>
            <person name="Jorgensen S.L."/>
            <person name="Zaremba-Niedzwiedzka K."/>
            <person name="Martijn J."/>
            <person name="Lind A.E."/>
            <person name="van Eijk R."/>
            <person name="Schleper C."/>
            <person name="Guy L."/>
            <person name="Ettema T.J."/>
        </authorList>
    </citation>
    <scope>NUCLEOTIDE SEQUENCE</scope>
</reference>
<keyword evidence="1" id="KW-0812">Transmembrane</keyword>
<sequence length="68" mass="8099">MKMSLKFKNIEISEYTNLFVATLFSMMLWGLMWDKPGFILFPIIWTIPLIIAYYMAIRIIITKESTME</sequence>
<gene>
    <name evidence="2" type="ORF">LCGC14_2808520</name>
</gene>
<comment type="caution">
    <text evidence="2">The sequence shown here is derived from an EMBL/GenBank/DDBJ whole genome shotgun (WGS) entry which is preliminary data.</text>
</comment>
<accession>A0A0F9AU33</accession>
<proteinExistence type="predicted"/>
<feature type="non-terminal residue" evidence="2">
    <location>
        <position position="68"/>
    </location>
</feature>
<feature type="transmembrane region" description="Helical" evidence="1">
    <location>
        <begin position="38"/>
        <end position="61"/>
    </location>
</feature>